<gene>
    <name evidence="2" type="ORF">PGTUg99_035520</name>
</gene>
<comment type="caution">
    <text evidence="2">The sequence shown here is derived from an EMBL/GenBank/DDBJ whole genome shotgun (WGS) entry which is preliminary data.</text>
</comment>
<evidence type="ECO:0000313" key="3">
    <source>
        <dbReference type="Proteomes" id="UP000325313"/>
    </source>
</evidence>
<dbReference type="Proteomes" id="UP000325313">
    <property type="component" value="Unassembled WGS sequence"/>
</dbReference>
<evidence type="ECO:0000313" key="2">
    <source>
        <dbReference type="EMBL" id="KAA1129722.1"/>
    </source>
</evidence>
<protein>
    <submittedName>
        <fullName evidence="2">Uncharacterized protein</fullName>
    </submittedName>
</protein>
<sequence>MPPRNPESPSLMKTTGGTVTPLEVPLPSAEAVPSNSARHLSNTCRSRYSSGRPCWPAPDPASAPWCPPLLCSPSAAYAEPHSAVGCEFRCPPVPRFPAASSSEPCAFGLLFPAFLLPQLACVASAPHAFHISRKHSAYAQTNQPKLWSRCALAATPQQPLEESAQILIPLLTLKIPSCSPQNTHNILQDQHTRRPGPNTQNTDHQTLKITSENSPSNLENQPLKPYPSYLSTWLLTSLLPCLPLTELTGPPGVVFLLLDRCGSSVSFGSFGALPDPRRTPRALGFASERLESAPERSYSLQEPS</sequence>
<feature type="compositionally biased region" description="Polar residues" evidence="1">
    <location>
        <begin position="7"/>
        <end position="18"/>
    </location>
</feature>
<feature type="region of interest" description="Disordered" evidence="1">
    <location>
        <begin position="1"/>
        <end position="23"/>
    </location>
</feature>
<dbReference type="AlphaFoldDB" id="A0A5B0RW96"/>
<accession>A0A5B0RW96</accession>
<evidence type="ECO:0000256" key="1">
    <source>
        <dbReference type="SAM" id="MobiDB-lite"/>
    </source>
</evidence>
<dbReference type="EMBL" id="VDEP01000136">
    <property type="protein sequence ID" value="KAA1129722.1"/>
    <property type="molecule type" value="Genomic_DNA"/>
</dbReference>
<name>A0A5B0RW96_PUCGR</name>
<organism evidence="2 3">
    <name type="scientific">Puccinia graminis f. sp. tritici</name>
    <dbReference type="NCBI Taxonomy" id="56615"/>
    <lineage>
        <taxon>Eukaryota</taxon>
        <taxon>Fungi</taxon>
        <taxon>Dikarya</taxon>
        <taxon>Basidiomycota</taxon>
        <taxon>Pucciniomycotina</taxon>
        <taxon>Pucciniomycetes</taxon>
        <taxon>Pucciniales</taxon>
        <taxon>Pucciniaceae</taxon>
        <taxon>Puccinia</taxon>
    </lineage>
</organism>
<reference evidence="2 3" key="1">
    <citation type="submission" date="2019-05" db="EMBL/GenBank/DDBJ databases">
        <title>Emergence of the Ug99 lineage of the wheat stem rust pathogen through somatic hybridization.</title>
        <authorList>
            <person name="Li F."/>
            <person name="Upadhyaya N.M."/>
            <person name="Sperschneider J."/>
            <person name="Matny O."/>
            <person name="Nguyen-Phuc H."/>
            <person name="Mago R."/>
            <person name="Raley C."/>
            <person name="Miller M.E."/>
            <person name="Silverstein K.A.T."/>
            <person name="Henningsen E."/>
            <person name="Hirsch C.D."/>
            <person name="Visser B."/>
            <person name="Pretorius Z.A."/>
            <person name="Steffenson B.J."/>
            <person name="Schwessinger B."/>
            <person name="Dodds P.N."/>
            <person name="Figueroa M."/>
        </authorList>
    </citation>
    <scope>NUCLEOTIDE SEQUENCE [LARGE SCALE GENOMIC DNA]</scope>
    <source>
        <strain evidence="2 3">Ug99</strain>
    </source>
</reference>
<proteinExistence type="predicted"/>